<dbReference type="AlphaFoldDB" id="A0A914PQA1"/>
<dbReference type="WBParaSite" id="PDA_v2.g20750.t1">
    <property type="protein sequence ID" value="PDA_v2.g20750.t1"/>
    <property type="gene ID" value="PDA_v2.g20750"/>
</dbReference>
<keyword evidence="2" id="KW-1185">Reference proteome</keyword>
<dbReference type="InterPro" id="IPR029021">
    <property type="entry name" value="Prot-tyrosine_phosphatase-like"/>
</dbReference>
<sequence>MVEMVCHRLLVKNEMEIRMPQIAIDLRHQRMGSVQTDIQYIFVYRCVLEILVGENALPKSPEVTKFIESYESLIDRKKKDLKKKQK</sequence>
<protein>
    <submittedName>
        <fullName evidence="3">Tyrosine-protein phosphatase domain-containing protein</fullName>
    </submittedName>
</protein>
<dbReference type="SUPFAM" id="SSF52799">
    <property type="entry name" value="(Phosphotyrosine protein) phosphatases II"/>
    <property type="match status" value="1"/>
</dbReference>
<dbReference type="InterPro" id="IPR000242">
    <property type="entry name" value="PTP_cat"/>
</dbReference>
<dbReference type="Gene3D" id="3.90.190.10">
    <property type="entry name" value="Protein tyrosine phosphatase superfamily"/>
    <property type="match status" value="1"/>
</dbReference>
<reference evidence="3" key="1">
    <citation type="submission" date="2022-11" db="UniProtKB">
        <authorList>
            <consortium name="WormBaseParasite"/>
        </authorList>
    </citation>
    <scope>IDENTIFICATION</scope>
</reference>
<organism evidence="2 3">
    <name type="scientific">Panagrolaimus davidi</name>
    <dbReference type="NCBI Taxonomy" id="227884"/>
    <lineage>
        <taxon>Eukaryota</taxon>
        <taxon>Metazoa</taxon>
        <taxon>Ecdysozoa</taxon>
        <taxon>Nematoda</taxon>
        <taxon>Chromadorea</taxon>
        <taxon>Rhabditida</taxon>
        <taxon>Tylenchina</taxon>
        <taxon>Panagrolaimomorpha</taxon>
        <taxon>Panagrolaimoidea</taxon>
        <taxon>Panagrolaimidae</taxon>
        <taxon>Panagrolaimus</taxon>
    </lineage>
</organism>
<proteinExistence type="predicted"/>
<evidence type="ECO:0000313" key="3">
    <source>
        <dbReference type="WBParaSite" id="PDA_v2.g20750.t1"/>
    </source>
</evidence>
<dbReference type="Pfam" id="PF00102">
    <property type="entry name" value="Y_phosphatase"/>
    <property type="match status" value="1"/>
</dbReference>
<dbReference type="GO" id="GO:0004725">
    <property type="term" value="F:protein tyrosine phosphatase activity"/>
    <property type="evidence" value="ECO:0007669"/>
    <property type="project" value="InterPro"/>
</dbReference>
<dbReference type="PANTHER" id="PTHR46163">
    <property type="entry name" value="TYROSINE-PROTEIN PHOSPHATASE-RELATED"/>
    <property type="match status" value="1"/>
</dbReference>
<evidence type="ECO:0000259" key="1">
    <source>
        <dbReference type="Pfam" id="PF00102"/>
    </source>
</evidence>
<name>A0A914PQA1_9BILA</name>
<feature type="domain" description="Tyrosine-protein phosphatase" evidence="1">
    <location>
        <begin position="3"/>
        <end position="49"/>
    </location>
</feature>
<accession>A0A914PQA1</accession>
<dbReference type="InterPro" id="IPR052782">
    <property type="entry name" value="Oocyte-zygote_transition_reg"/>
</dbReference>
<dbReference type="Proteomes" id="UP000887578">
    <property type="component" value="Unplaced"/>
</dbReference>
<evidence type="ECO:0000313" key="2">
    <source>
        <dbReference type="Proteomes" id="UP000887578"/>
    </source>
</evidence>